<dbReference type="PANTHER" id="PTHR48080">
    <property type="entry name" value="D-GALACTONATE DEHYDRATASE-RELATED"/>
    <property type="match status" value="1"/>
</dbReference>
<evidence type="ECO:0000313" key="4">
    <source>
        <dbReference type="Proteomes" id="UP001519887"/>
    </source>
</evidence>
<proteinExistence type="predicted"/>
<dbReference type="InterPro" id="IPR029017">
    <property type="entry name" value="Enolase-like_N"/>
</dbReference>
<comment type="caution">
    <text evidence="3">The sequence shown here is derived from an EMBL/GenBank/DDBJ whole genome shotgun (WGS) entry which is preliminary data.</text>
</comment>
<accession>A0ABS7CJI2</accession>
<feature type="non-terminal residue" evidence="3">
    <location>
        <position position="100"/>
    </location>
</feature>
<name>A0ABS7CJI2_9BACL</name>
<keyword evidence="4" id="KW-1185">Reference proteome</keyword>
<protein>
    <submittedName>
        <fullName evidence="3">Mandelate racemase</fullName>
    </submittedName>
</protein>
<dbReference type="Gene3D" id="3.30.390.10">
    <property type="entry name" value="Enolase-like, N-terminal domain"/>
    <property type="match status" value="1"/>
</dbReference>
<dbReference type="SUPFAM" id="SSF54826">
    <property type="entry name" value="Enolase N-terminal domain-like"/>
    <property type="match status" value="1"/>
</dbReference>
<evidence type="ECO:0000259" key="2">
    <source>
        <dbReference type="Pfam" id="PF02746"/>
    </source>
</evidence>
<evidence type="ECO:0000256" key="1">
    <source>
        <dbReference type="ARBA" id="ARBA00023239"/>
    </source>
</evidence>
<dbReference type="InterPro" id="IPR034593">
    <property type="entry name" value="DgoD-like"/>
</dbReference>
<keyword evidence="1" id="KW-0456">Lyase</keyword>
<evidence type="ECO:0000313" key="3">
    <source>
        <dbReference type="EMBL" id="MBW7461095.1"/>
    </source>
</evidence>
<dbReference type="Proteomes" id="UP001519887">
    <property type="component" value="Unassembled WGS sequence"/>
</dbReference>
<organism evidence="3 4">
    <name type="scientific">Paenibacillus sepulcri</name>
    <dbReference type="NCBI Taxonomy" id="359917"/>
    <lineage>
        <taxon>Bacteria</taxon>
        <taxon>Bacillati</taxon>
        <taxon>Bacillota</taxon>
        <taxon>Bacilli</taxon>
        <taxon>Bacillales</taxon>
        <taxon>Paenibacillaceae</taxon>
        <taxon>Paenibacillus</taxon>
    </lineage>
</organism>
<dbReference type="InterPro" id="IPR013341">
    <property type="entry name" value="Mandelate_racemase_N_dom"/>
</dbReference>
<dbReference type="Pfam" id="PF02746">
    <property type="entry name" value="MR_MLE_N"/>
    <property type="match status" value="1"/>
</dbReference>
<dbReference type="EMBL" id="JAHZIK010002685">
    <property type="protein sequence ID" value="MBW7461095.1"/>
    <property type="molecule type" value="Genomic_DNA"/>
</dbReference>
<sequence>MAKITQVKCIRTRHDGSWTIVKVLTDQEGLYGIGSASDMYNPEAVVQIVEQLLGPLLVGRDASRIEDIWQTMYTSGYWRNGSTLQTAIGSIDMALWDIKG</sequence>
<dbReference type="PANTHER" id="PTHR48080:SF2">
    <property type="entry name" value="D-GALACTONATE DEHYDRATASE"/>
    <property type="match status" value="1"/>
</dbReference>
<reference evidence="3 4" key="1">
    <citation type="submission" date="2021-07" db="EMBL/GenBank/DDBJ databases">
        <title>Paenibacillus radiodurans sp. nov., isolated from the southeastern edge of Tengger Desert.</title>
        <authorList>
            <person name="Zhang G."/>
        </authorList>
    </citation>
    <scope>NUCLEOTIDE SEQUENCE [LARGE SCALE GENOMIC DNA]</scope>
    <source>
        <strain evidence="3 4">CCM 7311</strain>
    </source>
</reference>
<gene>
    <name evidence="3" type="ORF">K0U00_44280</name>
</gene>
<feature type="domain" description="Mandelate racemase/muconate lactonizing enzyme N-terminal" evidence="2">
    <location>
        <begin position="10"/>
        <end position="100"/>
    </location>
</feature>